<name>A0A182M7V2_9DIPT</name>
<evidence type="ECO:0000313" key="2">
    <source>
        <dbReference type="Proteomes" id="UP000075883"/>
    </source>
</evidence>
<dbReference type="AlphaFoldDB" id="A0A182M7V2"/>
<dbReference type="Proteomes" id="UP000075883">
    <property type="component" value="Unassembled WGS sequence"/>
</dbReference>
<organism evidence="1 2">
    <name type="scientific">Anopheles culicifacies</name>
    <dbReference type="NCBI Taxonomy" id="139723"/>
    <lineage>
        <taxon>Eukaryota</taxon>
        <taxon>Metazoa</taxon>
        <taxon>Ecdysozoa</taxon>
        <taxon>Arthropoda</taxon>
        <taxon>Hexapoda</taxon>
        <taxon>Insecta</taxon>
        <taxon>Pterygota</taxon>
        <taxon>Neoptera</taxon>
        <taxon>Endopterygota</taxon>
        <taxon>Diptera</taxon>
        <taxon>Nematocera</taxon>
        <taxon>Culicoidea</taxon>
        <taxon>Culicidae</taxon>
        <taxon>Anophelinae</taxon>
        <taxon>Anopheles</taxon>
        <taxon>culicifacies species complex</taxon>
    </lineage>
</organism>
<reference evidence="1" key="2">
    <citation type="submission" date="2020-05" db="UniProtKB">
        <authorList>
            <consortium name="EnsemblMetazoa"/>
        </authorList>
    </citation>
    <scope>IDENTIFICATION</scope>
    <source>
        <strain evidence="1">A-37</strain>
    </source>
</reference>
<keyword evidence="2" id="KW-1185">Reference proteome</keyword>
<proteinExistence type="predicted"/>
<evidence type="ECO:0000313" key="1">
    <source>
        <dbReference type="EnsemblMetazoa" id="ACUA011640-PA"/>
    </source>
</evidence>
<accession>A0A182M7V2</accession>
<sequence length="172" mass="18417">MTFSKRTSHLPRFGVKVAGRENVFLQHFSTPAELKFAVTVCRKLLSWLLTLEPGSSSSLALFASTLISFTSLGPVPDGCDTDVGVRFSGPLLEVLEAGDAPGGGAVCGCCCWWRWWLAVVRLSGANGGPLPDAFDMSGLMPTGSPLWAPIVAPNVRWYDSSRDTSGEPGARW</sequence>
<reference evidence="2" key="1">
    <citation type="submission" date="2013-09" db="EMBL/GenBank/DDBJ databases">
        <title>The Genome Sequence of Anopheles culicifacies species A.</title>
        <authorList>
            <consortium name="The Broad Institute Genomics Platform"/>
            <person name="Neafsey D.E."/>
            <person name="Besansky N."/>
            <person name="Howell P."/>
            <person name="Walton C."/>
            <person name="Young S.K."/>
            <person name="Zeng Q."/>
            <person name="Gargeya S."/>
            <person name="Fitzgerald M."/>
            <person name="Haas B."/>
            <person name="Abouelleil A."/>
            <person name="Allen A.W."/>
            <person name="Alvarado L."/>
            <person name="Arachchi H.M."/>
            <person name="Berlin A.M."/>
            <person name="Chapman S.B."/>
            <person name="Gainer-Dewar J."/>
            <person name="Goldberg J."/>
            <person name="Griggs A."/>
            <person name="Gujja S."/>
            <person name="Hansen M."/>
            <person name="Howarth C."/>
            <person name="Imamovic A."/>
            <person name="Ireland A."/>
            <person name="Larimer J."/>
            <person name="McCowan C."/>
            <person name="Murphy C."/>
            <person name="Pearson M."/>
            <person name="Poon T.W."/>
            <person name="Priest M."/>
            <person name="Roberts A."/>
            <person name="Saif S."/>
            <person name="Shea T."/>
            <person name="Sisk P."/>
            <person name="Sykes S."/>
            <person name="Wortman J."/>
            <person name="Nusbaum C."/>
            <person name="Birren B."/>
        </authorList>
    </citation>
    <scope>NUCLEOTIDE SEQUENCE [LARGE SCALE GENOMIC DNA]</scope>
    <source>
        <strain evidence="2">A-37</strain>
    </source>
</reference>
<dbReference type="EnsemblMetazoa" id="ACUA011640-RA">
    <property type="protein sequence ID" value="ACUA011640-PA"/>
    <property type="gene ID" value="ACUA011640"/>
</dbReference>
<dbReference type="EMBL" id="AXCM01009713">
    <property type="status" value="NOT_ANNOTATED_CDS"/>
    <property type="molecule type" value="Genomic_DNA"/>
</dbReference>
<dbReference type="VEuPathDB" id="VectorBase:ACUA011640"/>
<protein>
    <submittedName>
        <fullName evidence="1">Uncharacterized protein</fullName>
    </submittedName>
</protein>